<evidence type="ECO:0000313" key="4">
    <source>
        <dbReference type="EMBL" id="MDR7327645.1"/>
    </source>
</evidence>
<evidence type="ECO:0000313" key="5">
    <source>
        <dbReference type="Proteomes" id="UP001183629"/>
    </source>
</evidence>
<dbReference type="PANTHER" id="PTHR36450:SF1">
    <property type="entry name" value="THIOREDOXIN"/>
    <property type="match status" value="1"/>
</dbReference>
<dbReference type="SUPFAM" id="SSF52833">
    <property type="entry name" value="Thioredoxin-like"/>
    <property type="match status" value="1"/>
</dbReference>
<dbReference type="Gene3D" id="3.40.30.10">
    <property type="entry name" value="Glutaredoxin"/>
    <property type="match status" value="1"/>
</dbReference>
<proteinExistence type="predicted"/>
<sequence>MIIKILGPGCASCAAMEDAVHAALARLGLRATIGHVTDYAQIAAFGVLNTPALVVDERLLVAGRVPAADDVAELLAGHLARQDVAR</sequence>
<feature type="active site" description="Nucleophile" evidence="1">
    <location>
        <position position="13"/>
    </location>
</feature>
<keyword evidence="2" id="KW-0676">Redox-active center</keyword>
<dbReference type="AlphaFoldDB" id="A0AAE4A1R0"/>
<protein>
    <submittedName>
        <fullName evidence="4">Small redox-active disulfide protein 2</fullName>
    </submittedName>
</protein>
<feature type="active site" description="Nucleophile" evidence="1">
    <location>
        <position position="10"/>
    </location>
</feature>
<dbReference type="PANTHER" id="PTHR36450">
    <property type="entry name" value="THIOREDOXIN"/>
    <property type="match status" value="1"/>
</dbReference>
<evidence type="ECO:0000259" key="3">
    <source>
        <dbReference type="Pfam" id="PF13192"/>
    </source>
</evidence>
<keyword evidence="5" id="KW-1185">Reference proteome</keyword>
<evidence type="ECO:0000256" key="2">
    <source>
        <dbReference type="PIRSR" id="PIRSR037031-51"/>
    </source>
</evidence>
<organism evidence="4 5">
    <name type="scientific">Catenuloplanes niger</name>
    <dbReference type="NCBI Taxonomy" id="587534"/>
    <lineage>
        <taxon>Bacteria</taxon>
        <taxon>Bacillati</taxon>
        <taxon>Actinomycetota</taxon>
        <taxon>Actinomycetes</taxon>
        <taxon>Micromonosporales</taxon>
        <taxon>Micromonosporaceae</taxon>
        <taxon>Catenuloplanes</taxon>
    </lineage>
</organism>
<dbReference type="InterPro" id="IPR012336">
    <property type="entry name" value="Thioredoxin-like_fold"/>
</dbReference>
<dbReference type="InterPro" id="IPR036249">
    <property type="entry name" value="Thioredoxin-like_sf"/>
</dbReference>
<dbReference type="RefSeq" id="WP_310425197.1">
    <property type="nucleotide sequence ID" value="NZ_JAVDYC010000001.1"/>
</dbReference>
<feature type="domain" description="Thioredoxin-like fold" evidence="3">
    <location>
        <begin position="1"/>
        <end position="75"/>
    </location>
</feature>
<dbReference type="InterPro" id="IPR005243">
    <property type="entry name" value="THIRX-like_proc"/>
</dbReference>
<dbReference type="PIRSF" id="PIRSF037031">
    <property type="entry name" value="Redox_disulphide_2"/>
    <property type="match status" value="1"/>
</dbReference>
<dbReference type="Pfam" id="PF13192">
    <property type="entry name" value="Thioredoxin_3"/>
    <property type="match status" value="1"/>
</dbReference>
<gene>
    <name evidence="4" type="ORF">J2S44_007895</name>
</gene>
<reference evidence="4 5" key="1">
    <citation type="submission" date="2023-07" db="EMBL/GenBank/DDBJ databases">
        <title>Sequencing the genomes of 1000 actinobacteria strains.</title>
        <authorList>
            <person name="Klenk H.-P."/>
        </authorList>
    </citation>
    <scope>NUCLEOTIDE SEQUENCE [LARGE SCALE GENOMIC DNA]</scope>
    <source>
        <strain evidence="4 5">DSM 44711</strain>
    </source>
</reference>
<dbReference type="NCBIfam" id="TIGR00412">
    <property type="entry name" value="redox_disulf_2"/>
    <property type="match status" value="1"/>
</dbReference>
<keyword evidence="2" id="KW-1015">Disulfide bond</keyword>
<comment type="caution">
    <text evidence="4">The sequence shown here is derived from an EMBL/GenBank/DDBJ whole genome shotgun (WGS) entry which is preliminary data.</text>
</comment>
<name>A0AAE4A1R0_9ACTN</name>
<evidence type="ECO:0000256" key="1">
    <source>
        <dbReference type="PIRSR" id="PIRSR037031-50"/>
    </source>
</evidence>
<feature type="disulfide bond" description="Redox-active" evidence="2">
    <location>
        <begin position="10"/>
        <end position="13"/>
    </location>
</feature>
<accession>A0AAE4A1R0</accession>
<dbReference type="Proteomes" id="UP001183629">
    <property type="component" value="Unassembled WGS sequence"/>
</dbReference>
<dbReference type="EMBL" id="JAVDYC010000001">
    <property type="protein sequence ID" value="MDR7327645.1"/>
    <property type="molecule type" value="Genomic_DNA"/>
</dbReference>